<protein>
    <recommendedName>
        <fullName evidence="5">AraC-type arabinose-binding/dimerisation domain-containing protein</fullName>
    </recommendedName>
</protein>
<keyword evidence="4" id="KW-0812">Transmembrane</keyword>
<dbReference type="SUPFAM" id="SSF51215">
    <property type="entry name" value="Regulatory protein AraC"/>
    <property type="match status" value="1"/>
</dbReference>
<keyword evidence="4" id="KW-1133">Transmembrane helix</keyword>
<dbReference type="InterPro" id="IPR050204">
    <property type="entry name" value="AraC_XylS_family_regulators"/>
</dbReference>
<keyword evidence="1" id="KW-0805">Transcription regulation</keyword>
<dbReference type="Proteomes" id="UP001500795">
    <property type="component" value="Unassembled WGS sequence"/>
</dbReference>
<proteinExistence type="predicted"/>
<evidence type="ECO:0000259" key="5">
    <source>
        <dbReference type="Pfam" id="PF02311"/>
    </source>
</evidence>
<accession>A0ABP6VY07</accession>
<evidence type="ECO:0000256" key="2">
    <source>
        <dbReference type="ARBA" id="ARBA00023125"/>
    </source>
</evidence>
<reference evidence="7" key="1">
    <citation type="journal article" date="2019" name="Int. J. Syst. Evol. Microbiol.">
        <title>The Global Catalogue of Microorganisms (GCM) 10K type strain sequencing project: providing services to taxonomists for standard genome sequencing and annotation.</title>
        <authorList>
            <consortium name="The Broad Institute Genomics Platform"/>
            <consortium name="The Broad Institute Genome Sequencing Center for Infectious Disease"/>
            <person name="Wu L."/>
            <person name="Ma J."/>
        </authorList>
    </citation>
    <scope>NUCLEOTIDE SEQUENCE [LARGE SCALE GENOMIC DNA]</scope>
    <source>
        <strain evidence="7">JCM 17110</strain>
    </source>
</reference>
<evidence type="ECO:0000313" key="6">
    <source>
        <dbReference type="EMBL" id="GAA3542593.1"/>
    </source>
</evidence>
<comment type="caution">
    <text evidence="6">The sequence shown here is derived from an EMBL/GenBank/DDBJ whole genome shotgun (WGS) entry which is preliminary data.</text>
</comment>
<keyword evidence="7" id="KW-1185">Reference proteome</keyword>
<dbReference type="EMBL" id="BAABCX010000003">
    <property type="protein sequence ID" value="GAA3542593.1"/>
    <property type="molecule type" value="Genomic_DNA"/>
</dbReference>
<name>A0ABP6VY07_9GAMM</name>
<evidence type="ECO:0000256" key="3">
    <source>
        <dbReference type="ARBA" id="ARBA00023163"/>
    </source>
</evidence>
<feature type="transmembrane region" description="Helical" evidence="4">
    <location>
        <begin position="141"/>
        <end position="158"/>
    </location>
</feature>
<feature type="domain" description="AraC-type arabinose-binding/dimerisation" evidence="5">
    <location>
        <begin position="13"/>
        <end position="145"/>
    </location>
</feature>
<sequence>MNAVRYWKHPSLPGMELCLADHAAFSYGRHIHLDYHIGLVESGAQKFIHKGSSAALAAGRLSLLNPDIAHDGGCFDERGFRVRVFSIAPGLMASLANELEQVEPFFTQPLLDHPGLYRHSLALHRQLEQGLLSPRETEERLLGLLFCAVAGSILWLAVSEGLG</sequence>
<evidence type="ECO:0000313" key="7">
    <source>
        <dbReference type="Proteomes" id="UP001500795"/>
    </source>
</evidence>
<dbReference type="InterPro" id="IPR037923">
    <property type="entry name" value="HTH-like"/>
</dbReference>
<dbReference type="PANTHER" id="PTHR46796:SF11">
    <property type="entry name" value="TRANSCRIPTIONAL REGULATOR-RELATED"/>
    <property type="match status" value="1"/>
</dbReference>
<dbReference type="Pfam" id="PF02311">
    <property type="entry name" value="AraC_binding"/>
    <property type="match status" value="1"/>
</dbReference>
<gene>
    <name evidence="6" type="ORF">GCM10022394_23150</name>
</gene>
<keyword evidence="4" id="KW-0472">Membrane</keyword>
<evidence type="ECO:0000256" key="1">
    <source>
        <dbReference type="ARBA" id="ARBA00023015"/>
    </source>
</evidence>
<keyword evidence="2" id="KW-0238">DNA-binding</keyword>
<evidence type="ECO:0000256" key="4">
    <source>
        <dbReference type="SAM" id="Phobius"/>
    </source>
</evidence>
<dbReference type="RefSeq" id="WP_344958136.1">
    <property type="nucleotide sequence ID" value="NZ_BAABCX010000003.1"/>
</dbReference>
<organism evidence="6 7">
    <name type="scientific">Zobellella aerophila</name>
    <dbReference type="NCBI Taxonomy" id="870480"/>
    <lineage>
        <taxon>Bacteria</taxon>
        <taxon>Pseudomonadati</taxon>
        <taxon>Pseudomonadota</taxon>
        <taxon>Gammaproteobacteria</taxon>
        <taxon>Aeromonadales</taxon>
        <taxon>Aeromonadaceae</taxon>
        <taxon>Zobellella</taxon>
    </lineage>
</organism>
<dbReference type="PANTHER" id="PTHR46796">
    <property type="entry name" value="HTH-TYPE TRANSCRIPTIONAL ACTIVATOR RHAS-RELATED"/>
    <property type="match status" value="1"/>
</dbReference>
<dbReference type="InterPro" id="IPR003313">
    <property type="entry name" value="AraC-bd"/>
</dbReference>
<keyword evidence="3" id="KW-0804">Transcription</keyword>